<keyword evidence="6" id="KW-0175">Coiled coil</keyword>
<dbReference type="InterPro" id="IPR019010">
    <property type="entry name" value="eIF3e_N"/>
</dbReference>
<dbReference type="GO" id="GO:0033290">
    <property type="term" value="C:eukaryotic 48S preinitiation complex"/>
    <property type="evidence" value="ECO:0007669"/>
    <property type="project" value="UniProtKB-UniRule"/>
</dbReference>
<sequence>MDGPPPPRRYSRGAYDDDRRGPPPPHYRDDRPPYDHRGPPPPLPPYRGPDRRDDYGYDDEGPGGPPPPRGFDRRGGPPDSPDYDGAPSRRRSLSPGGPPRGGRPSMDYPPPREYRDGPPPGRFHDDYYDRRGPPPRGGPRHSGPPPPPPGGHPPPGAASYGEPFPAPPPPPLRPALEPPLQLPHRVTKAYFSDWFRTTNPTSLADSPDALDDAWKKYNGDFLRRELRSTFDVTRGFGGEWFGEKYGVGEERVRERLERLEKGGRKARVEEWVERAEKGDLDGVSFDFDEELARKPRIQPNAATQAAAVQRSGTSANGASASPEQAKVDLPPAASPSPAPAAAQASVELKASSPEFVVLPARPEVLALQGVPPTVAYKELEAVFAAFPGFVRLALGQPEPQYAFVRKGWAIFASADEAASALETVRAAEAPAPATVPAAEAKEAEAADAEMKAGDAPADAAGAAAAAAAMEDTADAPVAESKPADEPTSPYLLAASTPTPFDLRVPGVLSPLLEAREVRVRATPAALSAPERVAVDLDNALRVVDEAEKRLEGGEAAAAEGRKKGGETKRTLDLALAYLRDAHDLCYYCCAVCESPEQLTELCPRHVRRCDEVRSERRISNEIAFVQSFDEHVPLLQDTSALDVRDFGALSRDEELYRLSSPHLKQEEEGKFRCKTCNKLFSARKFVEKHIGLKHGELFGDALDEVALFNAYVLDPTRLPPTSFQRENYLPSILNPPPPPPPAGRRPPPLADRLGPPHKRSRRESGRGPRPPAPPPKGAALDPRAQRGATAYADLVRPVSLTQATAPTSLALPHSPQKAKPTMVSPAASSSSALAQLLPHLDRQLVLPILDFLESREKYSHDEVLKAKVDLLGEGKTNMVNFVEALQRELEGKQDSEEVAGHADFRKREQEVVKTLNELQAQAQGVMEVISNPEVVSALRQDKQHNLTYLKDNHGVTNDQIELLYKFGQFQYSIGNYGGASDYLYHFRVLSTDSQLVLSAMWGKLASDILEGSWDAALEELNGLREHIDQRGSSGPGGPLVALQQRTWWLHWSLFVYFNHENGRELLLESWLNQNYLNTIQTASPWLLRYLVAAVVIARKSTLRSAGPASQGNSARSREAVRDVVRALGQEQYQYRDAVTEFLRKLYGEVDFEGAREEMAKCDAGADLDDDFFLEAFKGEFVENARFLVSEAYCKIHHRIDIAELSDRLGLSREEGERWIVDLVRDARLDAKIDLKQNIVQMNHADTPVYQTVIEKSRGLLFRSQAMASAIEVRAAGGAVSSEREQARFGGRTTGAGRGGKGGNGPRGPKKDQQQQQQQKDQQQQGGAEAEAPAAAAEA</sequence>
<evidence type="ECO:0000256" key="1">
    <source>
        <dbReference type="ARBA" id="ARBA00022490"/>
    </source>
</evidence>
<feature type="compositionally biased region" description="Pro residues" evidence="7">
    <location>
        <begin position="134"/>
        <end position="156"/>
    </location>
</feature>
<evidence type="ECO:0000313" key="10">
    <source>
        <dbReference type="EMBL" id="TNY18620.1"/>
    </source>
</evidence>
<feature type="coiled-coil region" evidence="6">
    <location>
        <begin position="536"/>
        <end position="563"/>
    </location>
</feature>
<feature type="region of interest" description="Disordered" evidence="7">
    <location>
        <begin position="296"/>
        <end position="340"/>
    </location>
</feature>
<feature type="region of interest" description="Disordered" evidence="7">
    <location>
        <begin position="1"/>
        <end position="180"/>
    </location>
</feature>
<dbReference type="SMART" id="SM01186">
    <property type="entry name" value="eIF3_N"/>
    <property type="match status" value="1"/>
</dbReference>
<feature type="domain" description="C2H2-type" evidence="8">
    <location>
        <begin position="671"/>
        <end position="694"/>
    </location>
</feature>
<organism evidence="10 11">
    <name type="scientific">Rhodotorula diobovata</name>
    <dbReference type="NCBI Taxonomy" id="5288"/>
    <lineage>
        <taxon>Eukaryota</taxon>
        <taxon>Fungi</taxon>
        <taxon>Dikarya</taxon>
        <taxon>Basidiomycota</taxon>
        <taxon>Pucciniomycotina</taxon>
        <taxon>Microbotryomycetes</taxon>
        <taxon>Sporidiobolales</taxon>
        <taxon>Sporidiobolaceae</taxon>
        <taxon>Rhodotorula</taxon>
    </lineage>
</organism>
<feature type="region of interest" description="Disordered" evidence="7">
    <location>
        <begin position="806"/>
        <end position="826"/>
    </location>
</feature>
<dbReference type="Pfam" id="PF09440">
    <property type="entry name" value="eIF3_N"/>
    <property type="match status" value="1"/>
</dbReference>
<feature type="region of interest" description="Disordered" evidence="7">
    <location>
        <begin position="726"/>
        <end position="782"/>
    </location>
</feature>
<dbReference type="InterPro" id="IPR000717">
    <property type="entry name" value="PCI_dom"/>
</dbReference>
<feature type="domain" description="PCI" evidence="9">
    <location>
        <begin position="1067"/>
        <end position="1246"/>
    </location>
</feature>
<dbReference type="InterPro" id="IPR036390">
    <property type="entry name" value="WH_DNA-bd_sf"/>
</dbReference>
<evidence type="ECO:0000256" key="4">
    <source>
        <dbReference type="HAMAP-Rule" id="MF_03004"/>
    </source>
</evidence>
<evidence type="ECO:0000259" key="9">
    <source>
        <dbReference type="PROSITE" id="PS50250"/>
    </source>
</evidence>
<dbReference type="InterPro" id="IPR007042">
    <property type="entry name" value="SERRATE/Ars2_C"/>
</dbReference>
<feature type="region of interest" description="Disordered" evidence="7">
    <location>
        <begin position="462"/>
        <end position="490"/>
    </location>
</feature>
<dbReference type="InterPro" id="IPR016650">
    <property type="entry name" value="eIF3e"/>
</dbReference>
<gene>
    <name evidence="4" type="primary">INT6</name>
    <name evidence="10" type="ORF">DMC30DRAFT_355231</name>
</gene>
<evidence type="ECO:0000256" key="3">
    <source>
        <dbReference type="ARBA" id="ARBA00022917"/>
    </source>
</evidence>
<reference evidence="10 11" key="1">
    <citation type="submission" date="2019-03" db="EMBL/GenBank/DDBJ databases">
        <title>Rhodosporidium diobovatum UCD-FST 08-225 genome sequencing, assembly, and annotation.</title>
        <authorList>
            <person name="Fakankun I.U."/>
            <person name="Fristensky B."/>
            <person name="Levin D.B."/>
        </authorList>
    </citation>
    <scope>NUCLEOTIDE SEQUENCE [LARGE SCALE GENOMIC DNA]</scope>
    <source>
        <strain evidence="10 11">UCD-FST 08-225</strain>
    </source>
</reference>
<evidence type="ECO:0000313" key="11">
    <source>
        <dbReference type="Proteomes" id="UP000311382"/>
    </source>
</evidence>
<dbReference type="OrthoDB" id="417252at2759"/>
<feature type="compositionally biased region" description="Gly residues" evidence="7">
    <location>
        <begin position="1291"/>
        <end position="1305"/>
    </location>
</feature>
<keyword evidence="5" id="KW-0862">Zinc</keyword>
<evidence type="ECO:0000256" key="5">
    <source>
        <dbReference type="PROSITE-ProRule" id="PRU00042"/>
    </source>
</evidence>
<dbReference type="CDD" id="cd21378">
    <property type="entry name" value="eIF3E"/>
    <property type="match status" value="1"/>
</dbReference>
<dbReference type="GO" id="GO:0071540">
    <property type="term" value="C:eukaryotic translation initiation factor 3 complex, eIF3e"/>
    <property type="evidence" value="ECO:0007669"/>
    <property type="project" value="UniProtKB-UniRule"/>
</dbReference>
<evidence type="ECO:0000256" key="7">
    <source>
        <dbReference type="SAM" id="MobiDB-lite"/>
    </source>
</evidence>
<keyword evidence="11" id="KW-1185">Reference proteome</keyword>
<keyword evidence="5" id="KW-0479">Metal-binding</keyword>
<feature type="compositionally biased region" description="Polar residues" evidence="7">
    <location>
        <begin position="310"/>
        <end position="322"/>
    </location>
</feature>
<dbReference type="EMBL" id="SOZI01000130">
    <property type="protein sequence ID" value="TNY18620.1"/>
    <property type="molecule type" value="Genomic_DNA"/>
</dbReference>
<dbReference type="PROSITE" id="PS00028">
    <property type="entry name" value="ZINC_FINGER_C2H2_1"/>
    <property type="match status" value="1"/>
</dbReference>
<evidence type="ECO:0000256" key="2">
    <source>
        <dbReference type="ARBA" id="ARBA00022540"/>
    </source>
</evidence>
<feature type="compositionally biased region" description="Basic and acidic residues" evidence="7">
    <location>
        <begin position="14"/>
        <end position="38"/>
    </location>
</feature>
<dbReference type="Proteomes" id="UP000311382">
    <property type="component" value="Unassembled WGS sequence"/>
</dbReference>
<proteinExistence type="inferred from homology"/>
<feature type="compositionally biased region" description="Basic and acidic residues" evidence="7">
    <location>
        <begin position="110"/>
        <end position="132"/>
    </location>
</feature>
<comment type="function">
    <text evidence="4">Component of the eukaryotic translation initiation factor 3 (eIF-3) complex, which is involved in protein synthesis of a specialized repertoire of mRNAs and, together with other initiation factors, stimulates binding of mRNA and methionyl-tRNAi to the 40S ribosome. The eIF-3 complex specifically targets and initiates translation of a subset of mRNAs involved in cell proliferation.</text>
</comment>
<feature type="compositionally biased region" description="Pro residues" evidence="7">
    <location>
        <begin position="164"/>
        <end position="180"/>
    </location>
</feature>
<feature type="compositionally biased region" description="Low complexity" evidence="7">
    <location>
        <begin position="462"/>
        <end position="478"/>
    </location>
</feature>
<keyword evidence="5" id="KW-0863">Zinc-finger</keyword>
<dbReference type="SUPFAM" id="SSF46785">
    <property type="entry name" value="Winged helix' DNA-binding domain"/>
    <property type="match status" value="1"/>
</dbReference>
<comment type="similarity">
    <text evidence="4">Belongs to the eIF-3 subunit E family.</text>
</comment>
<keyword evidence="2 4" id="KW-0396">Initiation factor</keyword>
<feature type="compositionally biased region" description="Pro residues" evidence="7">
    <location>
        <begin position="733"/>
        <end position="749"/>
    </location>
</feature>
<keyword evidence="3 4" id="KW-0648">Protein biosynthesis</keyword>
<evidence type="ECO:0000259" key="8">
    <source>
        <dbReference type="PROSITE" id="PS50157"/>
    </source>
</evidence>
<dbReference type="GO" id="GO:0001732">
    <property type="term" value="P:formation of cytoplasmic translation initiation complex"/>
    <property type="evidence" value="ECO:0007669"/>
    <property type="project" value="UniProtKB-UniRule"/>
</dbReference>
<comment type="caution">
    <text evidence="10">The sequence shown here is derived from an EMBL/GenBank/DDBJ whole genome shotgun (WGS) entry which is preliminary data.</text>
</comment>
<accession>A0A5C5FP91</accession>
<protein>
    <recommendedName>
        <fullName evidence="4">Eukaryotic translation initiation factor 3 subunit E</fullName>
        <shortName evidence="4">eIF3e</shortName>
    </recommendedName>
</protein>
<dbReference type="PANTHER" id="PTHR10317">
    <property type="entry name" value="EUKARYOTIC TRANSLATION INITIATION FACTOR 3 SUBUNIT E"/>
    <property type="match status" value="1"/>
</dbReference>
<keyword evidence="1 4" id="KW-0963">Cytoplasm</keyword>
<dbReference type="InterPro" id="IPR013087">
    <property type="entry name" value="Znf_C2H2_type"/>
</dbReference>
<comment type="subcellular location">
    <subcellularLocation>
        <location evidence="4">Cytoplasm</location>
    </subcellularLocation>
</comment>
<dbReference type="Pfam" id="PF01399">
    <property type="entry name" value="PCI"/>
    <property type="match status" value="1"/>
</dbReference>
<dbReference type="SMART" id="SM00088">
    <property type="entry name" value="PINT"/>
    <property type="match status" value="1"/>
</dbReference>
<dbReference type="STRING" id="5288.A0A5C5FP91"/>
<dbReference type="Pfam" id="PF04959">
    <property type="entry name" value="ARS2"/>
    <property type="match status" value="1"/>
</dbReference>
<dbReference type="PROSITE" id="PS50157">
    <property type="entry name" value="ZINC_FINGER_C2H2_2"/>
    <property type="match status" value="1"/>
</dbReference>
<evidence type="ECO:0000256" key="6">
    <source>
        <dbReference type="SAM" id="Coils"/>
    </source>
</evidence>
<feature type="region of interest" description="Disordered" evidence="7">
    <location>
        <begin position="1280"/>
        <end position="1338"/>
    </location>
</feature>
<comment type="subunit">
    <text evidence="4">Component of the eukaryotic translation initiation factor 3 (eIF-3) complex.</text>
</comment>
<feature type="compositionally biased region" description="Low complexity" evidence="7">
    <location>
        <begin position="1313"/>
        <end position="1338"/>
    </location>
</feature>
<dbReference type="GO" id="GO:0008270">
    <property type="term" value="F:zinc ion binding"/>
    <property type="evidence" value="ECO:0007669"/>
    <property type="project" value="UniProtKB-KW"/>
</dbReference>
<dbReference type="HAMAP" id="MF_03004">
    <property type="entry name" value="eIF3e"/>
    <property type="match status" value="1"/>
</dbReference>
<dbReference type="GO" id="GO:0016282">
    <property type="term" value="C:eukaryotic 43S preinitiation complex"/>
    <property type="evidence" value="ECO:0007669"/>
    <property type="project" value="UniProtKB-UniRule"/>
</dbReference>
<dbReference type="GO" id="GO:0003743">
    <property type="term" value="F:translation initiation factor activity"/>
    <property type="evidence" value="ECO:0007669"/>
    <property type="project" value="UniProtKB-UniRule"/>
</dbReference>
<name>A0A5C5FP91_9BASI</name>
<dbReference type="PROSITE" id="PS50250">
    <property type="entry name" value="PCI"/>
    <property type="match status" value="1"/>
</dbReference>